<sequence>MRNIVERFVLVPFSMGCVSQSSTQVGNSHPRKSKSGSVPDVITKRRERAEERSSGVKMKNSWGLVSFQKPNITFGIHKLIIRSFKNFSQLFVYKEEMEKEMEIGLPTDVKHVGHIGWDGSNSLKSWENLKTPEIISFSSVSLKQFELAMAAQVDQAPLAGEATSDHYPNTTMMY</sequence>
<reference evidence="3" key="1">
    <citation type="journal article" date="2016" name="Nat. Genet.">
        <title>A high-quality carrot genome assembly provides new insights into carotenoid accumulation and asterid genome evolution.</title>
        <authorList>
            <person name="Iorizzo M."/>
            <person name="Ellison S."/>
            <person name="Senalik D."/>
            <person name="Zeng P."/>
            <person name="Satapoomin P."/>
            <person name="Huang J."/>
            <person name="Bowman M."/>
            <person name="Iovene M."/>
            <person name="Sanseverino W."/>
            <person name="Cavagnaro P."/>
            <person name="Yildiz M."/>
            <person name="Macko-Podgorni A."/>
            <person name="Moranska E."/>
            <person name="Grzebelus E."/>
            <person name="Grzebelus D."/>
            <person name="Ashrafi H."/>
            <person name="Zheng Z."/>
            <person name="Cheng S."/>
            <person name="Spooner D."/>
            <person name="Van Deynze A."/>
            <person name="Simon P."/>
        </authorList>
    </citation>
    <scope>NUCLEOTIDE SEQUENCE</scope>
    <source>
        <tissue evidence="3">Leaf</tissue>
    </source>
</reference>
<proteinExistence type="predicted"/>
<dbReference type="SMART" id="SM00285">
    <property type="entry name" value="PBD"/>
    <property type="match status" value="1"/>
</dbReference>
<keyword evidence="4" id="KW-1185">Reference proteome</keyword>
<evidence type="ECO:0000259" key="2">
    <source>
        <dbReference type="PROSITE" id="PS50108"/>
    </source>
</evidence>
<dbReference type="PANTHER" id="PTHR46931">
    <property type="entry name" value="CRIB DOMAIN-CONTAINING PROTEIN RIC2"/>
    <property type="match status" value="1"/>
</dbReference>
<dbReference type="InterPro" id="IPR000095">
    <property type="entry name" value="CRIB_dom"/>
</dbReference>
<feature type="domain" description="CRIB" evidence="2">
    <location>
        <begin position="103"/>
        <end position="116"/>
    </location>
</feature>
<dbReference type="PANTHER" id="PTHR46931:SF14">
    <property type="entry name" value="CRIB DOMAIN-CONTAINING PROTEIN RIC2"/>
    <property type="match status" value="1"/>
</dbReference>
<name>A0AAF0XQS3_DAUCS</name>
<dbReference type="KEGG" id="dcr:108199005"/>
<dbReference type="Pfam" id="PF00786">
    <property type="entry name" value="PBD"/>
    <property type="match status" value="1"/>
</dbReference>
<reference evidence="3" key="2">
    <citation type="submission" date="2022-03" db="EMBL/GenBank/DDBJ databases">
        <title>Draft title - Genomic analysis of global carrot germplasm unveils the trajectory of domestication and the origin of high carotenoid orange carrot.</title>
        <authorList>
            <person name="Iorizzo M."/>
            <person name="Ellison S."/>
            <person name="Senalik D."/>
            <person name="Macko-Podgorni A."/>
            <person name="Grzebelus D."/>
            <person name="Bostan H."/>
            <person name="Rolling W."/>
            <person name="Curaba J."/>
            <person name="Simon P."/>
        </authorList>
    </citation>
    <scope>NUCLEOTIDE SEQUENCE</scope>
    <source>
        <tissue evidence="3">Leaf</tissue>
    </source>
</reference>
<evidence type="ECO:0000313" key="4">
    <source>
        <dbReference type="Proteomes" id="UP000077755"/>
    </source>
</evidence>
<dbReference type="PROSITE" id="PS50108">
    <property type="entry name" value="CRIB"/>
    <property type="match status" value="1"/>
</dbReference>
<dbReference type="InterPro" id="IPR044509">
    <property type="entry name" value="RIC2/4"/>
</dbReference>
<evidence type="ECO:0000256" key="1">
    <source>
        <dbReference type="SAM" id="MobiDB-lite"/>
    </source>
</evidence>
<feature type="compositionally biased region" description="Basic and acidic residues" evidence="1">
    <location>
        <begin position="42"/>
        <end position="54"/>
    </location>
</feature>
<protein>
    <recommendedName>
        <fullName evidence="2">CRIB domain-containing protein</fullName>
    </recommendedName>
</protein>
<dbReference type="InterPro" id="IPR036936">
    <property type="entry name" value="CRIB_dom_sf"/>
</dbReference>
<dbReference type="Gene3D" id="3.90.810.10">
    <property type="entry name" value="CRIB domain"/>
    <property type="match status" value="1"/>
</dbReference>
<dbReference type="AlphaFoldDB" id="A0AAF0XQS3"/>
<gene>
    <name evidence="3" type="ORF">DCAR_0832048</name>
</gene>
<dbReference type="Proteomes" id="UP000077755">
    <property type="component" value="Chromosome 8"/>
</dbReference>
<organism evidence="3 4">
    <name type="scientific">Daucus carota subsp. sativus</name>
    <name type="common">Carrot</name>
    <dbReference type="NCBI Taxonomy" id="79200"/>
    <lineage>
        <taxon>Eukaryota</taxon>
        <taxon>Viridiplantae</taxon>
        <taxon>Streptophyta</taxon>
        <taxon>Embryophyta</taxon>
        <taxon>Tracheophyta</taxon>
        <taxon>Spermatophyta</taxon>
        <taxon>Magnoliopsida</taxon>
        <taxon>eudicotyledons</taxon>
        <taxon>Gunneridae</taxon>
        <taxon>Pentapetalae</taxon>
        <taxon>asterids</taxon>
        <taxon>campanulids</taxon>
        <taxon>Apiales</taxon>
        <taxon>Apiaceae</taxon>
        <taxon>Apioideae</taxon>
        <taxon>Scandiceae</taxon>
        <taxon>Daucinae</taxon>
        <taxon>Daucus</taxon>
        <taxon>Daucus sect. Daucus</taxon>
    </lineage>
</organism>
<dbReference type="CDD" id="cd00132">
    <property type="entry name" value="CRIB"/>
    <property type="match status" value="1"/>
</dbReference>
<evidence type="ECO:0000313" key="3">
    <source>
        <dbReference type="EMBL" id="WOH12543.1"/>
    </source>
</evidence>
<accession>A0AAF0XQS3</accession>
<dbReference type="EMBL" id="CP093350">
    <property type="protein sequence ID" value="WOH12543.1"/>
    <property type="molecule type" value="Genomic_DNA"/>
</dbReference>
<feature type="region of interest" description="Disordered" evidence="1">
    <location>
        <begin position="21"/>
        <end position="54"/>
    </location>
</feature>